<keyword evidence="3 6" id="KW-0597">Phosphoprotein</keyword>
<feature type="transmembrane region" description="Helical" evidence="7">
    <location>
        <begin position="105"/>
        <end position="123"/>
    </location>
</feature>
<gene>
    <name evidence="10" type="ORF">GR167_14455</name>
</gene>
<evidence type="ECO:0000256" key="4">
    <source>
        <dbReference type="ARBA" id="ARBA00022679"/>
    </source>
</evidence>
<dbReference type="PROSITE" id="PS50110">
    <property type="entry name" value="RESPONSE_REGULATORY"/>
    <property type="match status" value="1"/>
</dbReference>
<evidence type="ECO:0000256" key="2">
    <source>
        <dbReference type="ARBA" id="ARBA00012438"/>
    </source>
</evidence>
<evidence type="ECO:0000256" key="6">
    <source>
        <dbReference type="PROSITE-ProRule" id="PRU00169"/>
    </source>
</evidence>
<dbReference type="Gene3D" id="3.40.50.2300">
    <property type="match status" value="1"/>
</dbReference>
<dbReference type="InterPro" id="IPR001789">
    <property type="entry name" value="Sig_transdc_resp-reg_receiver"/>
</dbReference>
<reference evidence="10 11" key="1">
    <citation type="submission" date="2020-01" db="EMBL/GenBank/DDBJ databases">
        <authorList>
            <person name="Chen S."/>
        </authorList>
    </citation>
    <scope>NUCLEOTIDE SEQUENCE [LARGE SCALE GENOMIC DNA]</scope>
    <source>
        <strain evidence="10 11">GS-10</strain>
    </source>
</reference>
<keyword evidence="7" id="KW-1133">Transmembrane helix</keyword>
<feature type="domain" description="Histidine kinase" evidence="8">
    <location>
        <begin position="500"/>
        <end position="721"/>
    </location>
</feature>
<feature type="domain" description="Response regulatory" evidence="9">
    <location>
        <begin position="745"/>
        <end position="859"/>
    </location>
</feature>
<comment type="catalytic activity">
    <reaction evidence="1">
        <text>ATP + protein L-histidine = ADP + protein N-phospho-L-histidine.</text>
        <dbReference type="EC" id="2.7.13.3"/>
    </reaction>
</comment>
<name>A0A6L8LN94_9RHOB</name>
<protein>
    <recommendedName>
        <fullName evidence="2">histidine kinase</fullName>
        <ecNumber evidence="2">2.7.13.3</ecNumber>
    </recommendedName>
</protein>
<dbReference type="SUPFAM" id="SSF55874">
    <property type="entry name" value="ATPase domain of HSP90 chaperone/DNA topoisomerase II/histidine kinase"/>
    <property type="match status" value="1"/>
</dbReference>
<evidence type="ECO:0000313" key="11">
    <source>
        <dbReference type="Proteomes" id="UP000479043"/>
    </source>
</evidence>
<evidence type="ECO:0000256" key="7">
    <source>
        <dbReference type="SAM" id="Phobius"/>
    </source>
</evidence>
<evidence type="ECO:0000256" key="1">
    <source>
        <dbReference type="ARBA" id="ARBA00000085"/>
    </source>
</evidence>
<evidence type="ECO:0000256" key="3">
    <source>
        <dbReference type="ARBA" id="ARBA00022553"/>
    </source>
</evidence>
<dbReference type="InterPro" id="IPR011006">
    <property type="entry name" value="CheY-like_superfamily"/>
</dbReference>
<feature type="transmembrane region" description="Helical" evidence="7">
    <location>
        <begin position="81"/>
        <end position="100"/>
    </location>
</feature>
<dbReference type="InterPro" id="IPR036890">
    <property type="entry name" value="HATPase_C_sf"/>
</dbReference>
<dbReference type="InterPro" id="IPR003661">
    <property type="entry name" value="HisK_dim/P_dom"/>
</dbReference>
<dbReference type="Gene3D" id="1.10.287.130">
    <property type="match status" value="1"/>
</dbReference>
<dbReference type="PROSITE" id="PS50109">
    <property type="entry name" value="HIS_KIN"/>
    <property type="match status" value="1"/>
</dbReference>
<dbReference type="Gene3D" id="3.30.565.10">
    <property type="entry name" value="Histidine kinase-like ATPase, C-terminal domain"/>
    <property type="match status" value="1"/>
</dbReference>
<dbReference type="EMBL" id="WWEN01000006">
    <property type="protein sequence ID" value="MYM56516.1"/>
    <property type="molecule type" value="Genomic_DNA"/>
</dbReference>
<dbReference type="InterPro" id="IPR005467">
    <property type="entry name" value="His_kinase_dom"/>
</dbReference>
<keyword evidence="7" id="KW-0812">Transmembrane</keyword>
<evidence type="ECO:0000259" key="8">
    <source>
        <dbReference type="PROSITE" id="PS50109"/>
    </source>
</evidence>
<dbReference type="Pfam" id="PF00072">
    <property type="entry name" value="Response_reg"/>
    <property type="match status" value="1"/>
</dbReference>
<dbReference type="InterPro" id="IPR003594">
    <property type="entry name" value="HATPase_dom"/>
</dbReference>
<dbReference type="PRINTS" id="PR00344">
    <property type="entry name" value="BCTRLSENSOR"/>
</dbReference>
<feature type="transmembrane region" description="Helical" evidence="7">
    <location>
        <begin position="56"/>
        <end position="75"/>
    </location>
</feature>
<dbReference type="Pfam" id="PF02518">
    <property type="entry name" value="HATPase_c"/>
    <property type="match status" value="1"/>
</dbReference>
<dbReference type="CDD" id="cd00075">
    <property type="entry name" value="HATPase"/>
    <property type="match status" value="1"/>
</dbReference>
<dbReference type="CDD" id="cd00082">
    <property type="entry name" value="HisKA"/>
    <property type="match status" value="1"/>
</dbReference>
<sequence length="861" mass="94332">MTTLPDDSFDDLDDAFPAKAAKPLSGDKGDVFRDFEISRIQGLTEIVRRSPGPSSIVFLGFLTFWTLSLSYGAILFSPNNIAINLTAHIATHAIILGFLIYPLRLLWLPLAAFVLLFFLPFVLPFTGRPHWLFEPQASAEIAGFFFVSNLLCAALTGLSARWLFGFLIDKVPPRVADLSVIASMFGFGLLFFLPEVFAADYLAGMLTVEQAEAAGFHDKYLPFAIERTMRSGVISAAFLFAMLQMPSARQMKLAAPAFLLFPLAALLHNHGYGGFPMMDVGLMAILIALVLPVSTVPIIIITGISFYMSLTGEFLKSAIPLDAETGLLDNYATAVMGVLVVVMVLRGRERYEREQNLASIRRLSTVRGFAGVGLFTLNVPRDKMRLDPAGKQLLGLPDGAGLDDLLERFRADERYLLRHAIESESHASITLLLRLAETLSSGDPRVLRLHLWAEPTPRGEKVVYGLMVEVTDEHLQEQALTDALNELSLRQDRQKQLFSIVSHEIRTPASVLSMLIEDLENGHNSTQLQGQMREASTQLLNVLDDMRQAVNPEKNQPLTIAPYTPADIAERVRNTYQMLAKGQDIRISLDLGPGASTQMMGDSNRLKQVLGNLVRNAIIHSQGSEIRLTYRPQIAPPIAGADTSTACWTVTDNGIGIPLEEVDRLFQPFERGSADARNKADGSGLGLYIAKQSVDLLGGNIEYFPAPEGGAGYWLCLPDEPASPEELAAAMPKKPLEVKNLDELRVVLAEDNALVAQVTSKQLGRVFGEIELAENGRVALEMIRKNPPDVLITDLFMPEMPGDELVAVLRAEAIDIPMIGLTAAVVGDDIHRFEDAGATAVLPKPLDVSRLCTLLKDRVEG</sequence>
<dbReference type="GO" id="GO:0000155">
    <property type="term" value="F:phosphorelay sensor kinase activity"/>
    <property type="evidence" value="ECO:0007669"/>
    <property type="project" value="InterPro"/>
</dbReference>
<keyword evidence="5" id="KW-0418">Kinase</keyword>
<organism evidence="10 11">
    <name type="scientific">Thalassovita mangrovi</name>
    <dbReference type="NCBI Taxonomy" id="2692236"/>
    <lineage>
        <taxon>Bacteria</taxon>
        <taxon>Pseudomonadati</taxon>
        <taxon>Pseudomonadota</taxon>
        <taxon>Alphaproteobacteria</taxon>
        <taxon>Rhodobacterales</taxon>
        <taxon>Roseobacteraceae</taxon>
        <taxon>Thalassovita</taxon>
    </lineage>
</organism>
<dbReference type="RefSeq" id="WP_160974422.1">
    <property type="nucleotide sequence ID" value="NZ_WWEN01000006.1"/>
</dbReference>
<evidence type="ECO:0000313" key="10">
    <source>
        <dbReference type="EMBL" id="MYM56516.1"/>
    </source>
</evidence>
<dbReference type="SUPFAM" id="SSF47384">
    <property type="entry name" value="Homodimeric domain of signal transducing histidine kinase"/>
    <property type="match status" value="1"/>
</dbReference>
<feature type="transmembrane region" description="Helical" evidence="7">
    <location>
        <begin position="143"/>
        <end position="163"/>
    </location>
</feature>
<feature type="transmembrane region" description="Helical" evidence="7">
    <location>
        <begin position="280"/>
        <end position="308"/>
    </location>
</feature>
<dbReference type="Proteomes" id="UP000479043">
    <property type="component" value="Unassembled WGS sequence"/>
</dbReference>
<keyword evidence="4" id="KW-0808">Transferase</keyword>
<keyword evidence="7" id="KW-0472">Membrane</keyword>
<dbReference type="CDD" id="cd17546">
    <property type="entry name" value="REC_hyHK_CKI1_RcsC-like"/>
    <property type="match status" value="1"/>
</dbReference>
<dbReference type="AlphaFoldDB" id="A0A6L8LN94"/>
<dbReference type="InterPro" id="IPR004358">
    <property type="entry name" value="Sig_transdc_His_kin-like_C"/>
</dbReference>
<dbReference type="PANTHER" id="PTHR43047">
    <property type="entry name" value="TWO-COMPONENT HISTIDINE PROTEIN KINASE"/>
    <property type="match status" value="1"/>
</dbReference>
<proteinExistence type="predicted"/>
<evidence type="ECO:0000259" key="9">
    <source>
        <dbReference type="PROSITE" id="PS50110"/>
    </source>
</evidence>
<dbReference type="EC" id="2.7.13.3" evidence="2"/>
<dbReference type="SMART" id="SM00387">
    <property type="entry name" value="HATPase_c"/>
    <property type="match status" value="1"/>
</dbReference>
<comment type="caution">
    <text evidence="10">The sequence shown here is derived from an EMBL/GenBank/DDBJ whole genome shotgun (WGS) entry which is preliminary data.</text>
</comment>
<feature type="modified residue" description="4-aspartylphosphate" evidence="6">
    <location>
        <position position="794"/>
    </location>
</feature>
<evidence type="ECO:0000256" key="5">
    <source>
        <dbReference type="ARBA" id="ARBA00022777"/>
    </source>
</evidence>
<feature type="transmembrane region" description="Helical" evidence="7">
    <location>
        <begin position="251"/>
        <end position="268"/>
    </location>
</feature>
<feature type="transmembrane region" description="Helical" evidence="7">
    <location>
        <begin position="175"/>
        <end position="193"/>
    </location>
</feature>
<accession>A0A6L8LN94</accession>
<dbReference type="SMART" id="SM00448">
    <property type="entry name" value="REC"/>
    <property type="match status" value="1"/>
</dbReference>
<dbReference type="InterPro" id="IPR036097">
    <property type="entry name" value="HisK_dim/P_sf"/>
</dbReference>
<keyword evidence="11" id="KW-1185">Reference proteome</keyword>
<dbReference type="SUPFAM" id="SSF52172">
    <property type="entry name" value="CheY-like"/>
    <property type="match status" value="1"/>
</dbReference>